<dbReference type="Gene3D" id="3.40.50.1580">
    <property type="entry name" value="Nucleoside phosphorylase domain"/>
    <property type="match status" value="1"/>
</dbReference>
<dbReference type="PANTHER" id="PTHR46082:SF6">
    <property type="entry name" value="AAA+ ATPASE DOMAIN-CONTAINING PROTEIN-RELATED"/>
    <property type="match status" value="1"/>
</dbReference>
<dbReference type="PANTHER" id="PTHR46082">
    <property type="entry name" value="ATP/GTP-BINDING PROTEIN-RELATED"/>
    <property type="match status" value="1"/>
</dbReference>
<dbReference type="InterPro" id="IPR027417">
    <property type="entry name" value="P-loop_NTPase"/>
</dbReference>
<dbReference type="Proteomes" id="UP000698800">
    <property type="component" value="Unassembled WGS sequence"/>
</dbReference>
<keyword evidence="6" id="KW-1185">Reference proteome</keyword>
<feature type="region of interest" description="Disordered" evidence="2">
    <location>
        <begin position="342"/>
        <end position="370"/>
    </location>
</feature>
<dbReference type="Pfam" id="PF24883">
    <property type="entry name" value="NPHP3_N"/>
    <property type="match status" value="1"/>
</dbReference>
<organism evidence="5 6">
    <name type="scientific">Glutinoglossum americanum</name>
    <dbReference type="NCBI Taxonomy" id="1670608"/>
    <lineage>
        <taxon>Eukaryota</taxon>
        <taxon>Fungi</taxon>
        <taxon>Dikarya</taxon>
        <taxon>Ascomycota</taxon>
        <taxon>Pezizomycotina</taxon>
        <taxon>Geoglossomycetes</taxon>
        <taxon>Geoglossales</taxon>
        <taxon>Geoglossaceae</taxon>
        <taxon>Glutinoglossum</taxon>
    </lineage>
</organism>
<dbReference type="InterPro" id="IPR035994">
    <property type="entry name" value="Nucleoside_phosphorylase_sf"/>
</dbReference>
<dbReference type="InterPro" id="IPR002110">
    <property type="entry name" value="Ankyrin_rpt"/>
</dbReference>
<dbReference type="SUPFAM" id="SSF53167">
    <property type="entry name" value="Purine and uridine phosphorylases"/>
    <property type="match status" value="1"/>
</dbReference>
<dbReference type="Gene3D" id="1.25.40.20">
    <property type="entry name" value="Ankyrin repeat-containing domain"/>
    <property type="match status" value="4"/>
</dbReference>
<dbReference type="Pfam" id="PF01048">
    <property type="entry name" value="PNP_UDP_1"/>
    <property type="match status" value="1"/>
</dbReference>
<keyword evidence="1" id="KW-0677">Repeat</keyword>
<evidence type="ECO:0000313" key="6">
    <source>
        <dbReference type="Proteomes" id="UP000698800"/>
    </source>
</evidence>
<dbReference type="SMART" id="SM00248">
    <property type="entry name" value="ANK"/>
    <property type="match status" value="9"/>
</dbReference>
<dbReference type="EMBL" id="JAGHQL010000149">
    <property type="protein sequence ID" value="KAH0537351.1"/>
    <property type="molecule type" value="Genomic_DNA"/>
</dbReference>
<sequence length="1344" mass="147568">MAHLPRPVHCEDFEIAIICALQVERDAVEALLDEVYETDGFSYRKSSEDPNTYTTGRVGEHHVVLAYIPGMGKASSAAVASSIRISFKGIKVGIVVGICGGAPRATDGTEIFLGDVIISEAAIQVDFGCQYPNKFIRKTTLEDNLGQANPQIRSFLGKVSGWSAHKRLTDKTLIYSTALYKRDGFHNSRYPGIENDKLYPAYYQHKHQNSDSCVICGQFQGYGDEVCETALNSSCAELGCDDTILIPRNRTKDAWKPSIHFGRIASGDGVMKSGQHRDEIVASEKVIAFEMEGAGAWDYLPTVVIKGVCNYADSHKSEEWQRYAVTTAAACTKAFLEEWRSEDRPSKRSTSPEISSSLSEERRLSTSAGEQSYSEDIKAMCLQSLSFLNIDSHRRNIAPAHQNTCDWLFATAQFQQWQNRDDFKSHNGVLWIKGKSGAGKSTLMKHALVHCQKSFPNHAIAAYFFNARGDHLEKSPLGMLRSLLYQLIEQNPQFCSRFIPLFLDEQKNNGIHWQWHSNLLEHFLLEMMGRHQSQPMLLFVDALDECDESQVRDVVSFLEKLSSATIRSGTILNICLSSRHYPTICMEKKLELVVEKRVEHGQDIAIYVQDKLKKIDEGIERELLEKAAGVFMWIILAIEMLNQKFDEGGIAAMRKTLSEMPGDLDEVFRTLLEKDNTRKYETILMLQWVLFSEHLLKPEELYFAVLAGTDGTESEDLGPWDQSKVTNQIIERFITTTSRGLIEVRKGDTETVQFIHQSVNDFLLRNKRLQTLDLALVPHVIGASHDRLASSCLCYVEMVKDSTPEKELVQSYPFLEYASSYVLYHAEQAHVGHIDQRTRLQQLQRESKVYERLKSFHNIFWRWPLKYGTETELLYVVSLRHYQGLARAVLLEPSVDVNAQSGLLGSALQAAAANVNVHNSAAAKEVIQVLLDAGADVNVQGGHFGSALQVASRGIATYDHHGYLFYNPPSTEVVRMLLDAGADVNAVCEHHGNALQAAVGGLRGYGDVIKEVIQMLLNAGADVNIQCGFYGNVLQAATAAASDRLGYTRAIVPLEVIQMLLDAGANVSAQGGYYGNALQAAAAVAATVCRYTGADTTTKVVEMLLDAGADVNAQGGRYGNALQAAAARKSTAVAKKAVQMLLDAGANVNALGGYYGSALKAAVACADGFYVDGDDYRPDDETSVVEVIQILLDAGADVNAQGGCYGSVLQAAAADTSTNYNTAAIEKIIQILLDAGADVNAQSGRYGCALQAAAVGAVNCYFHDTDDSVTAPPKEIIQMLLDAGADVNARGGHYGSVLQAADRHHTDDPAIEEIIQMLLDAGAENTLSRSSSELSDEDTEDINS</sequence>
<evidence type="ECO:0000313" key="5">
    <source>
        <dbReference type="EMBL" id="KAH0537351.1"/>
    </source>
</evidence>
<name>A0A9P8HTT0_9PEZI</name>
<dbReference type="InterPro" id="IPR053137">
    <property type="entry name" value="NLR-like"/>
</dbReference>
<proteinExistence type="predicted"/>
<dbReference type="GO" id="GO:0003824">
    <property type="term" value="F:catalytic activity"/>
    <property type="evidence" value="ECO:0007669"/>
    <property type="project" value="InterPro"/>
</dbReference>
<dbReference type="SUPFAM" id="SSF48403">
    <property type="entry name" value="Ankyrin repeat"/>
    <property type="match status" value="1"/>
</dbReference>
<evidence type="ECO:0000256" key="1">
    <source>
        <dbReference type="ARBA" id="ARBA00022737"/>
    </source>
</evidence>
<dbReference type="InterPro" id="IPR056884">
    <property type="entry name" value="NPHP3-like_N"/>
</dbReference>
<protein>
    <submittedName>
        <fullName evidence="5">Uncharacterized protein</fullName>
    </submittedName>
</protein>
<dbReference type="GO" id="GO:0009116">
    <property type="term" value="P:nucleoside metabolic process"/>
    <property type="evidence" value="ECO:0007669"/>
    <property type="project" value="InterPro"/>
</dbReference>
<evidence type="ECO:0000256" key="2">
    <source>
        <dbReference type="SAM" id="MobiDB-lite"/>
    </source>
</evidence>
<reference evidence="5" key="1">
    <citation type="submission" date="2021-03" db="EMBL/GenBank/DDBJ databases">
        <title>Comparative genomics and phylogenomic investigation of the class Geoglossomycetes provide insights into ecological specialization and systematics.</title>
        <authorList>
            <person name="Melie T."/>
            <person name="Pirro S."/>
            <person name="Miller A.N."/>
            <person name="Quandt A."/>
        </authorList>
    </citation>
    <scope>NUCLEOTIDE SEQUENCE</scope>
    <source>
        <strain evidence="5">GBOQ0MN5Z8</strain>
    </source>
</reference>
<feature type="domain" description="Nephrocystin 3-like N-terminal" evidence="4">
    <location>
        <begin position="403"/>
        <end position="579"/>
    </location>
</feature>
<evidence type="ECO:0000259" key="3">
    <source>
        <dbReference type="Pfam" id="PF01048"/>
    </source>
</evidence>
<dbReference type="InterPro" id="IPR000845">
    <property type="entry name" value="Nucleoside_phosphorylase_d"/>
</dbReference>
<feature type="compositionally biased region" description="Low complexity" evidence="2">
    <location>
        <begin position="348"/>
        <end position="358"/>
    </location>
</feature>
<evidence type="ECO:0000259" key="4">
    <source>
        <dbReference type="Pfam" id="PF24883"/>
    </source>
</evidence>
<dbReference type="Gene3D" id="3.40.50.300">
    <property type="entry name" value="P-loop containing nucleotide triphosphate hydrolases"/>
    <property type="match status" value="1"/>
</dbReference>
<accession>A0A9P8HTT0</accession>
<dbReference type="SUPFAM" id="SSF52540">
    <property type="entry name" value="P-loop containing nucleoside triphosphate hydrolases"/>
    <property type="match status" value="1"/>
</dbReference>
<dbReference type="InterPro" id="IPR036770">
    <property type="entry name" value="Ankyrin_rpt-contain_sf"/>
</dbReference>
<comment type="caution">
    <text evidence="5">The sequence shown here is derived from an EMBL/GenBank/DDBJ whole genome shotgun (WGS) entry which is preliminary data.</text>
</comment>
<dbReference type="OrthoDB" id="194358at2759"/>
<gene>
    <name evidence="5" type="ORF">FGG08_005830</name>
</gene>
<feature type="domain" description="Nucleoside phosphorylase" evidence="3">
    <location>
        <begin position="14"/>
        <end position="336"/>
    </location>
</feature>